<evidence type="ECO:0000256" key="5">
    <source>
        <dbReference type="SAM" id="Phobius"/>
    </source>
</evidence>
<dbReference type="AlphaFoldDB" id="A0A3N5D915"/>
<keyword evidence="4 5" id="KW-0472">Membrane</keyword>
<keyword evidence="3 5" id="KW-1133">Transmembrane helix</keyword>
<comment type="subcellular location">
    <subcellularLocation>
        <location evidence="1">Membrane</location>
    </subcellularLocation>
</comment>
<evidence type="ECO:0000256" key="3">
    <source>
        <dbReference type="ARBA" id="ARBA00022989"/>
    </source>
</evidence>
<evidence type="ECO:0000256" key="2">
    <source>
        <dbReference type="ARBA" id="ARBA00022692"/>
    </source>
</evidence>
<evidence type="ECO:0000313" key="6">
    <source>
        <dbReference type="EMBL" id="RPF71078.1"/>
    </source>
</evidence>
<organism evidence="6 7">
    <name type="scientific">Aurantiacibacter spongiae</name>
    <dbReference type="NCBI Taxonomy" id="2488860"/>
    <lineage>
        <taxon>Bacteria</taxon>
        <taxon>Pseudomonadati</taxon>
        <taxon>Pseudomonadota</taxon>
        <taxon>Alphaproteobacteria</taxon>
        <taxon>Sphingomonadales</taxon>
        <taxon>Erythrobacteraceae</taxon>
        <taxon>Aurantiacibacter</taxon>
    </lineage>
</organism>
<name>A0A3N5D915_9SPHN</name>
<dbReference type="EMBL" id="RPFZ01000001">
    <property type="protein sequence ID" value="RPF71078.1"/>
    <property type="molecule type" value="Genomic_DNA"/>
</dbReference>
<evidence type="ECO:0000256" key="1">
    <source>
        <dbReference type="ARBA" id="ARBA00004370"/>
    </source>
</evidence>
<sequence length="131" mass="14323">MPTELLVLALGALLLLVHILLAAHFKTKQYGVEWNVGARDENVPALNDLAARLQRAQENFKETLPVAVIALLSVVITGKANDVTAIAAWTWLASRLIYLPLYWKGIPVVRTLVWGVSLVALLVILGVLMFG</sequence>
<gene>
    <name evidence="6" type="ORF">EG799_05210</name>
</gene>
<dbReference type="OrthoDB" id="7743618at2"/>
<keyword evidence="7" id="KW-1185">Reference proteome</keyword>
<protein>
    <recommendedName>
        <fullName evidence="8">MAPEG family protein</fullName>
    </recommendedName>
</protein>
<reference evidence="6 7" key="1">
    <citation type="submission" date="2018-11" db="EMBL/GenBank/DDBJ databases">
        <title>Erythrobacter spongiae sp. nov., isolated from a marine sponge.</title>
        <authorList>
            <person name="Zhuang L."/>
            <person name="Luo L."/>
        </authorList>
    </citation>
    <scope>NUCLEOTIDE SEQUENCE [LARGE SCALE GENOMIC DNA]</scope>
    <source>
        <strain evidence="6 7">HN-E23</strain>
    </source>
</reference>
<dbReference type="PANTHER" id="PTHR35371">
    <property type="entry name" value="INNER MEMBRANE PROTEIN"/>
    <property type="match status" value="1"/>
</dbReference>
<dbReference type="Proteomes" id="UP000275232">
    <property type="component" value="Unassembled WGS sequence"/>
</dbReference>
<proteinExistence type="predicted"/>
<evidence type="ECO:0000256" key="4">
    <source>
        <dbReference type="ARBA" id="ARBA00023136"/>
    </source>
</evidence>
<dbReference type="SUPFAM" id="SSF161084">
    <property type="entry name" value="MAPEG domain-like"/>
    <property type="match status" value="1"/>
</dbReference>
<dbReference type="InterPro" id="IPR023352">
    <property type="entry name" value="MAPEG-like_dom_sf"/>
</dbReference>
<dbReference type="RefSeq" id="WP_123879179.1">
    <property type="nucleotide sequence ID" value="NZ_RPFZ01000001.1"/>
</dbReference>
<keyword evidence="2 5" id="KW-0812">Transmembrane</keyword>
<comment type="caution">
    <text evidence="6">The sequence shown here is derived from an EMBL/GenBank/DDBJ whole genome shotgun (WGS) entry which is preliminary data.</text>
</comment>
<dbReference type="Pfam" id="PF01124">
    <property type="entry name" value="MAPEG"/>
    <property type="match status" value="1"/>
</dbReference>
<dbReference type="PANTHER" id="PTHR35371:SF1">
    <property type="entry name" value="BLR7753 PROTEIN"/>
    <property type="match status" value="1"/>
</dbReference>
<feature type="transmembrane region" description="Helical" evidence="5">
    <location>
        <begin position="112"/>
        <end position="130"/>
    </location>
</feature>
<accession>A0A3N5D915</accession>
<feature type="transmembrane region" description="Helical" evidence="5">
    <location>
        <begin position="66"/>
        <end position="92"/>
    </location>
</feature>
<evidence type="ECO:0008006" key="8">
    <source>
        <dbReference type="Google" id="ProtNLM"/>
    </source>
</evidence>
<evidence type="ECO:0000313" key="7">
    <source>
        <dbReference type="Proteomes" id="UP000275232"/>
    </source>
</evidence>
<dbReference type="InterPro" id="IPR001129">
    <property type="entry name" value="Membr-assoc_MAPEG"/>
</dbReference>
<dbReference type="GO" id="GO:0016020">
    <property type="term" value="C:membrane"/>
    <property type="evidence" value="ECO:0007669"/>
    <property type="project" value="UniProtKB-SubCell"/>
</dbReference>
<dbReference type="Gene3D" id="1.20.120.550">
    <property type="entry name" value="Membrane associated eicosanoid/glutathione metabolism-like domain"/>
    <property type="match status" value="1"/>
</dbReference>